<protein>
    <submittedName>
        <fullName evidence="2">Uncharacterized protein</fullName>
    </submittedName>
</protein>
<proteinExistence type="predicted"/>
<dbReference type="PANTHER" id="PTHR36346">
    <property type="entry name" value="EXPRESSED PROTEIN"/>
    <property type="match status" value="1"/>
</dbReference>
<dbReference type="EMBL" id="NMUH01000232">
    <property type="protein sequence ID" value="MQL75040.1"/>
    <property type="molecule type" value="Genomic_DNA"/>
</dbReference>
<organism evidence="2 3">
    <name type="scientific">Colocasia esculenta</name>
    <name type="common">Wild taro</name>
    <name type="synonym">Arum esculentum</name>
    <dbReference type="NCBI Taxonomy" id="4460"/>
    <lineage>
        <taxon>Eukaryota</taxon>
        <taxon>Viridiplantae</taxon>
        <taxon>Streptophyta</taxon>
        <taxon>Embryophyta</taxon>
        <taxon>Tracheophyta</taxon>
        <taxon>Spermatophyta</taxon>
        <taxon>Magnoliopsida</taxon>
        <taxon>Liliopsida</taxon>
        <taxon>Araceae</taxon>
        <taxon>Aroideae</taxon>
        <taxon>Colocasieae</taxon>
        <taxon>Colocasia</taxon>
    </lineage>
</organism>
<feature type="region of interest" description="Disordered" evidence="1">
    <location>
        <begin position="38"/>
        <end position="77"/>
    </location>
</feature>
<evidence type="ECO:0000256" key="1">
    <source>
        <dbReference type="SAM" id="MobiDB-lite"/>
    </source>
</evidence>
<dbReference type="Proteomes" id="UP000652761">
    <property type="component" value="Unassembled WGS sequence"/>
</dbReference>
<comment type="caution">
    <text evidence="2">The sequence shown here is derived from an EMBL/GenBank/DDBJ whole genome shotgun (WGS) entry which is preliminary data.</text>
</comment>
<name>A0A843TZL3_COLES</name>
<evidence type="ECO:0000313" key="2">
    <source>
        <dbReference type="EMBL" id="MQL75040.1"/>
    </source>
</evidence>
<sequence>MGETQRELTKLPFASQETVKMTSLVDIWMGELAKLRERRRAAGPRKVESEREGAEQVEAQDKAGAVRSRRQSLPRQSTLSEATVCMLMDRFAPC</sequence>
<reference evidence="2" key="1">
    <citation type="submission" date="2017-07" db="EMBL/GenBank/DDBJ databases">
        <title>Taro Niue Genome Assembly and Annotation.</title>
        <authorList>
            <person name="Atibalentja N."/>
            <person name="Keating K."/>
            <person name="Fields C.J."/>
        </authorList>
    </citation>
    <scope>NUCLEOTIDE SEQUENCE</scope>
    <source>
        <strain evidence="2">Niue_2</strain>
        <tissue evidence="2">Leaf</tissue>
    </source>
</reference>
<dbReference type="PANTHER" id="PTHR36346:SF2">
    <property type="entry name" value="EXPRESSED PROTEIN"/>
    <property type="match status" value="1"/>
</dbReference>
<dbReference type="OrthoDB" id="683342at2759"/>
<gene>
    <name evidence="2" type="ORF">Taro_007397</name>
</gene>
<feature type="compositionally biased region" description="Basic and acidic residues" evidence="1">
    <location>
        <begin position="45"/>
        <end position="54"/>
    </location>
</feature>
<evidence type="ECO:0000313" key="3">
    <source>
        <dbReference type="Proteomes" id="UP000652761"/>
    </source>
</evidence>
<accession>A0A843TZL3</accession>
<keyword evidence="3" id="KW-1185">Reference proteome</keyword>
<dbReference type="AlphaFoldDB" id="A0A843TZL3"/>